<dbReference type="EMBL" id="BFAV01000025">
    <property type="protein sequence ID" value="GBF32327.1"/>
    <property type="molecule type" value="Genomic_DNA"/>
</dbReference>
<sequence>MFKSGKRFLGCMVILAGLMLAGCGSGEPVKLTLGMMPIADNLPFWVAEQKGYFKEEGLNIELVDFPSALERDSAFVAKQIDAGVGDMLAVAAMNDSGTKVKAVAVAQGVNPGENRFAVLSAPNSGITTPEQLKNQPIAMSLNTVNEYITDRLLGDKGLSGDEIKKTAIPKLPLRMEALMNGTVKAATLPDPLATLAEMKGAHLIVDNTENPVAQTVFIVRMETLEKDTPAIKKIIKAYSRAVADIQSEPGGYNEILIQKARVPEELLTGKESRLKFNYSQPVPPPAEETEKVLQWMTEHKLLKNKLSHGDLVDGRVLEK</sequence>
<name>A0A2L2X805_9FIRM</name>
<proteinExistence type="inferred from homology"/>
<dbReference type="Gene3D" id="3.40.190.10">
    <property type="entry name" value="Periplasmic binding protein-like II"/>
    <property type="match status" value="2"/>
</dbReference>
<accession>A0A2L2X805</accession>
<organism evidence="3 4">
    <name type="scientific">Desulfocucumis palustris</name>
    <dbReference type="NCBI Taxonomy" id="1898651"/>
    <lineage>
        <taxon>Bacteria</taxon>
        <taxon>Bacillati</taxon>
        <taxon>Bacillota</taxon>
        <taxon>Clostridia</taxon>
        <taxon>Eubacteriales</taxon>
        <taxon>Desulfocucumaceae</taxon>
        <taxon>Desulfocucumis</taxon>
    </lineage>
</organism>
<dbReference type="Proteomes" id="UP000239549">
    <property type="component" value="Unassembled WGS sequence"/>
</dbReference>
<evidence type="ECO:0000313" key="3">
    <source>
        <dbReference type="EMBL" id="GBF32327.1"/>
    </source>
</evidence>
<dbReference type="AlphaFoldDB" id="A0A2L2X805"/>
<gene>
    <name evidence="3" type="ORF">DCCM_0521</name>
</gene>
<dbReference type="RefSeq" id="WP_231702612.1">
    <property type="nucleotide sequence ID" value="NZ_BFAV01000025.1"/>
</dbReference>
<dbReference type="InterPro" id="IPR001638">
    <property type="entry name" value="Solute-binding_3/MltF_N"/>
</dbReference>
<comment type="similarity">
    <text evidence="1">Belongs to the bacterial solute-binding protein SsuA/TauA family.</text>
</comment>
<dbReference type="SUPFAM" id="SSF53850">
    <property type="entry name" value="Periplasmic binding protein-like II"/>
    <property type="match status" value="1"/>
</dbReference>
<feature type="domain" description="Solute-binding protein family 3/N-terminal" evidence="2">
    <location>
        <begin position="30"/>
        <end position="253"/>
    </location>
</feature>
<dbReference type="Pfam" id="PF09084">
    <property type="entry name" value="NMT1"/>
    <property type="match status" value="1"/>
</dbReference>
<evidence type="ECO:0000259" key="2">
    <source>
        <dbReference type="SMART" id="SM00062"/>
    </source>
</evidence>
<dbReference type="PROSITE" id="PS51257">
    <property type="entry name" value="PROKAR_LIPOPROTEIN"/>
    <property type="match status" value="1"/>
</dbReference>
<comment type="caution">
    <text evidence="3">The sequence shown here is derived from an EMBL/GenBank/DDBJ whole genome shotgun (WGS) entry which is preliminary data.</text>
</comment>
<dbReference type="InterPro" id="IPR015168">
    <property type="entry name" value="SsuA/THI5"/>
</dbReference>
<evidence type="ECO:0000313" key="4">
    <source>
        <dbReference type="Proteomes" id="UP000239549"/>
    </source>
</evidence>
<reference evidence="4" key="1">
    <citation type="submission" date="2018-02" db="EMBL/GenBank/DDBJ databases">
        <title>Genome sequence of Desulfocucumis palustris strain NAW-5.</title>
        <authorList>
            <person name="Watanabe M."/>
            <person name="Kojima H."/>
            <person name="Fukui M."/>
        </authorList>
    </citation>
    <scope>NUCLEOTIDE SEQUENCE [LARGE SCALE GENOMIC DNA]</scope>
    <source>
        <strain evidence="4">NAW-5</strain>
    </source>
</reference>
<evidence type="ECO:0000256" key="1">
    <source>
        <dbReference type="ARBA" id="ARBA00010742"/>
    </source>
</evidence>
<keyword evidence="4" id="KW-1185">Reference proteome</keyword>
<dbReference type="PANTHER" id="PTHR30024">
    <property type="entry name" value="ALIPHATIC SULFONATES-BINDING PROTEIN-RELATED"/>
    <property type="match status" value="1"/>
</dbReference>
<protein>
    <submittedName>
        <fullName evidence="3">Thiamine biosynthesis protein</fullName>
    </submittedName>
</protein>
<dbReference type="SMART" id="SM00062">
    <property type="entry name" value="PBPb"/>
    <property type="match status" value="1"/>
</dbReference>